<reference evidence="1" key="1">
    <citation type="submission" date="2024-02" db="EMBL/GenBank/DDBJ databases">
        <title>Tomenella chthoni gen. nov. sp. nov., a member of the family Jonesiaceae isolated from bat guano.</title>
        <authorList>
            <person name="Miller S.L."/>
            <person name="King J."/>
            <person name="Sankaranarayanan K."/>
            <person name="Lawson P.A."/>
        </authorList>
    </citation>
    <scope>NUCLEOTIDE SEQUENCE</scope>
    <source>
        <strain evidence="1">BS-20</strain>
    </source>
</reference>
<dbReference type="Pfam" id="PF05119">
    <property type="entry name" value="Terminase_4"/>
    <property type="match status" value="1"/>
</dbReference>
<dbReference type="AlphaFoldDB" id="A0AAU7DXZ7"/>
<name>A0AAU7DXZ7_9MICO</name>
<dbReference type="InterPro" id="IPR006448">
    <property type="entry name" value="Phage_term_ssu_P27"/>
</dbReference>
<proteinExistence type="predicted"/>
<organism evidence="1">
    <name type="scientific">Jonesiaceae bacterium BS-20</name>
    <dbReference type="NCBI Taxonomy" id="3120821"/>
    <lineage>
        <taxon>Bacteria</taxon>
        <taxon>Bacillati</taxon>
        <taxon>Actinomycetota</taxon>
        <taxon>Actinomycetes</taxon>
        <taxon>Micrococcales</taxon>
        <taxon>Jonesiaceae</taxon>
    </lineage>
</organism>
<evidence type="ECO:0000313" key="1">
    <source>
        <dbReference type="EMBL" id="XBH21601.1"/>
    </source>
</evidence>
<protein>
    <submittedName>
        <fullName evidence="1">P27 family phage terminase small subunit</fullName>
    </submittedName>
</protein>
<gene>
    <name evidence="1" type="ORF">V5R04_15555</name>
</gene>
<accession>A0AAU7DXZ7</accession>
<sequence length="111" mass="12314">MPALASRMWDQIVEDLEDAGMIARCDAATLELALRHYALAVKASNTLNRASVIKRDDKNKREMRHPASQIFHAHSNAFMEYAKQMGLTFVSRARTPFGGQEGPTDGNNPLA</sequence>
<dbReference type="EMBL" id="CP146203">
    <property type="protein sequence ID" value="XBH21601.1"/>
    <property type="molecule type" value="Genomic_DNA"/>
</dbReference>